<proteinExistence type="predicted"/>
<organism evidence="1 2">
    <name type="scientific">Priestia megaterium</name>
    <name type="common">Bacillus megaterium</name>
    <dbReference type="NCBI Taxonomy" id="1404"/>
    <lineage>
        <taxon>Bacteria</taxon>
        <taxon>Bacillati</taxon>
        <taxon>Bacillota</taxon>
        <taxon>Bacilli</taxon>
        <taxon>Bacillales</taxon>
        <taxon>Bacillaceae</taxon>
        <taxon>Priestia</taxon>
    </lineage>
</organism>
<reference evidence="1" key="1">
    <citation type="journal article" date="2024" name="Appl Microbiol">
        <title>Effect of kuratsuki Bacillus and Priestia on Taste of Sake.</title>
        <authorList>
            <person name="Kobayashi K."/>
            <person name="Nishida H."/>
        </authorList>
    </citation>
    <scope>NUCLEOTIDE SEQUENCE</scope>
    <source>
        <strain evidence="1">B-12</strain>
    </source>
</reference>
<evidence type="ECO:0008006" key="3">
    <source>
        <dbReference type="Google" id="ProtNLM"/>
    </source>
</evidence>
<dbReference type="EMBL" id="BSYK01000001">
    <property type="protein sequence ID" value="GMG74315.1"/>
    <property type="molecule type" value="Genomic_DNA"/>
</dbReference>
<dbReference type="Proteomes" id="UP001165240">
    <property type="component" value="Unassembled WGS sequence"/>
</dbReference>
<dbReference type="AlphaFoldDB" id="A0AAX6BKN7"/>
<sequence>MKTVFCFNIRSYDQTQKSVAASIKSASFTMHKLEEFYVFTLAFKWRKQKKPLSIKGLFRRKRFYSIVSEILL</sequence>
<gene>
    <name evidence="1" type="ORF">ShirakiTB12_27830</name>
</gene>
<evidence type="ECO:0000313" key="2">
    <source>
        <dbReference type="Proteomes" id="UP001165240"/>
    </source>
</evidence>
<comment type="caution">
    <text evidence="1">The sequence shown here is derived from an EMBL/GenBank/DDBJ whole genome shotgun (WGS) entry which is preliminary data.</text>
</comment>
<evidence type="ECO:0000313" key="1">
    <source>
        <dbReference type="EMBL" id="GMG74315.1"/>
    </source>
</evidence>
<accession>A0AAX6BKN7</accession>
<protein>
    <recommendedName>
        <fullName evidence="3">Ribosomal protein L32</fullName>
    </recommendedName>
</protein>
<name>A0AAX6BKN7_PRIMG</name>